<dbReference type="EMBL" id="JACRSR010000007">
    <property type="protein sequence ID" value="MBC8532379.1"/>
    <property type="molecule type" value="Genomic_DNA"/>
</dbReference>
<evidence type="ECO:0008006" key="3">
    <source>
        <dbReference type="Google" id="ProtNLM"/>
    </source>
</evidence>
<keyword evidence="2" id="KW-1185">Reference proteome</keyword>
<gene>
    <name evidence="1" type="ORF">H8696_11065</name>
</gene>
<evidence type="ECO:0000313" key="1">
    <source>
        <dbReference type="EMBL" id="MBC8532379.1"/>
    </source>
</evidence>
<evidence type="ECO:0000313" key="2">
    <source>
        <dbReference type="Proteomes" id="UP000623172"/>
    </source>
</evidence>
<dbReference type="AlphaFoldDB" id="A0A926D7P8"/>
<dbReference type="PROSITE" id="PS51257">
    <property type="entry name" value="PROKAR_LIPOPROTEIN"/>
    <property type="match status" value="1"/>
</dbReference>
<name>A0A926D7P8_9FIRM</name>
<protein>
    <recommendedName>
        <fullName evidence="3">Lipoprotein</fullName>
    </recommendedName>
</protein>
<organism evidence="1 2">
    <name type="scientific">Gehongia tenuis</name>
    <dbReference type="NCBI Taxonomy" id="2763655"/>
    <lineage>
        <taxon>Bacteria</taxon>
        <taxon>Bacillati</taxon>
        <taxon>Bacillota</taxon>
        <taxon>Clostridia</taxon>
        <taxon>Christensenellales</taxon>
        <taxon>Christensenellaceae</taxon>
        <taxon>Gehongia</taxon>
    </lineage>
</organism>
<sequence>MNRRVCWILTLAFLMAALAGCGLVKPKLVNGAMTTGIDSTGKPQDSVESYALDAPALVATCEATHIKDATEVRFEWVFVDQNETIDTAKVEVKEDSYLNSQLKPDVNGWTAGSYEVRIYLASEADPVLRLPFTIQ</sequence>
<dbReference type="RefSeq" id="WP_249317506.1">
    <property type="nucleotide sequence ID" value="NZ_JACRSR010000007.1"/>
</dbReference>
<proteinExistence type="predicted"/>
<comment type="caution">
    <text evidence="1">The sequence shown here is derived from an EMBL/GenBank/DDBJ whole genome shotgun (WGS) entry which is preliminary data.</text>
</comment>
<accession>A0A926D7P8</accession>
<dbReference type="Proteomes" id="UP000623172">
    <property type="component" value="Unassembled WGS sequence"/>
</dbReference>
<reference evidence="1" key="1">
    <citation type="submission" date="2020-08" db="EMBL/GenBank/DDBJ databases">
        <title>Genome public.</title>
        <authorList>
            <person name="Liu C."/>
            <person name="Sun Q."/>
        </authorList>
    </citation>
    <scope>NUCLEOTIDE SEQUENCE</scope>
    <source>
        <strain evidence="1">NSJ-53</strain>
    </source>
</reference>